<dbReference type="Pfam" id="PF11687">
    <property type="entry name" value="DUF3284"/>
    <property type="match status" value="1"/>
</dbReference>
<evidence type="ECO:0000256" key="1">
    <source>
        <dbReference type="SAM" id="MobiDB-lite"/>
    </source>
</evidence>
<evidence type="ECO:0008006" key="4">
    <source>
        <dbReference type="Google" id="ProtNLM"/>
    </source>
</evidence>
<proteinExistence type="predicted"/>
<organism evidence="2 3">
    <name type="scientific">Clostridium intestinale DSM 6191</name>
    <dbReference type="NCBI Taxonomy" id="1121320"/>
    <lineage>
        <taxon>Bacteria</taxon>
        <taxon>Bacillati</taxon>
        <taxon>Bacillota</taxon>
        <taxon>Clostridia</taxon>
        <taxon>Eubacteriales</taxon>
        <taxon>Clostridiaceae</taxon>
        <taxon>Clostridium</taxon>
    </lineage>
</organism>
<reference evidence="2 3" key="1">
    <citation type="submission" date="2016-11" db="EMBL/GenBank/DDBJ databases">
        <authorList>
            <person name="Jaros S."/>
            <person name="Januszkiewicz K."/>
            <person name="Wedrychowicz H."/>
        </authorList>
    </citation>
    <scope>NUCLEOTIDE SEQUENCE [LARGE SCALE GENOMIC DNA]</scope>
    <source>
        <strain evidence="2 3">DSM 6191</strain>
    </source>
</reference>
<dbReference type="InterPro" id="IPR023393">
    <property type="entry name" value="START-like_dom_sf"/>
</dbReference>
<accession>A0A1M6DPQ5</accession>
<dbReference type="InterPro" id="IPR021701">
    <property type="entry name" value="DUF3284"/>
</dbReference>
<sequence length="172" mass="19856">MSMHENEVILDYSVKDLFGIFIKVAKRDFPNFKEKTAVGTKVEKKVGAYSGKTATMTVEITDFERNKVYEITSTSPNGQVYTSRYEFEELEENKTKVSLSETEASGGIFAIINSFIVKYLFKKRINRRFEYFVKGLEAEAKDLIERRENSGRRKNEDDDGEDEVEEIASEEE</sequence>
<dbReference type="SUPFAM" id="SSF55961">
    <property type="entry name" value="Bet v1-like"/>
    <property type="match status" value="1"/>
</dbReference>
<gene>
    <name evidence="2" type="ORF">SAMN02745941_04287</name>
</gene>
<feature type="compositionally biased region" description="Acidic residues" evidence="1">
    <location>
        <begin position="157"/>
        <end position="172"/>
    </location>
</feature>
<evidence type="ECO:0000313" key="2">
    <source>
        <dbReference type="EMBL" id="SHI75246.1"/>
    </source>
</evidence>
<dbReference type="RefSeq" id="WP_021800521.1">
    <property type="nucleotide sequence ID" value="NZ_FQXU01000019.1"/>
</dbReference>
<dbReference type="Proteomes" id="UP000184241">
    <property type="component" value="Unassembled WGS sequence"/>
</dbReference>
<dbReference type="Gene3D" id="3.30.530.20">
    <property type="match status" value="1"/>
</dbReference>
<dbReference type="AlphaFoldDB" id="A0A1M6DPQ5"/>
<evidence type="ECO:0000313" key="3">
    <source>
        <dbReference type="Proteomes" id="UP000184241"/>
    </source>
</evidence>
<protein>
    <recommendedName>
        <fullName evidence="4">Polyketide cyclase / dehydrase and lipid transport</fullName>
    </recommendedName>
</protein>
<feature type="compositionally biased region" description="Basic and acidic residues" evidence="1">
    <location>
        <begin position="144"/>
        <end position="156"/>
    </location>
</feature>
<name>A0A1M6DPQ5_9CLOT</name>
<dbReference type="EMBL" id="FQXU01000019">
    <property type="protein sequence ID" value="SHI75246.1"/>
    <property type="molecule type" value="Genomic_DNA"/>
</dbReference>
<feature type="region of interest" description="Disordered" evidence="1">
    <location>
        <begin position="144"/>
        <end position="172"/>
    </location>
</feature>